<accession>A0A919WDC4</accession>
<dbReference type="PANTHER" id="PTHR43681:SF1">
    <property type="entry name" value="SARCALUMENIN"/>
    <property type="match status" value="1"/>
</dbReference>
<name>A0A919WDC4_9ACTN</name>
<dbReference type="SUPFAM" id="SSF52540">
    <property type="entry name" value="P-loop containing nucleoside triphosphate hydrolases"/>
    <property type="match status" value="1"/>
</dbReference>
<feature type="domain" description="Dynamin N-terminal" evidence="1">
    <location>
        <begin position="46"/>
        <end position="192"/>
    </location>
</feature>
<dbReference type="RefSeq" id="WP_213013803.1">
    <property type="nucleotide sequence ID" value="NZ_BOQN01000196.1"/>
</dbReference>
<gene>
    <name evidence="2" type="ORF">Ato02nite_099750</name>
</gene>
<evidence type="ECO:0000313" key="2">
    <source>
        <dbReference type="EMBL" id="GIM98182.1"/>
    </source>
</evidence>
<dbReference type="InterPro" id="IPR027417">
    <property type="entry name" value="P-loop_NTPase"/>
</dbReference>
<sequence length="528" mass="55449">MSDPVPGLAELIATVRAEAIALGRDDLAGQLPGPLGARDTMRRTRVVVAGEPGAGKSSLINGLLGRPGLSPAATGCWIEFRYGAADSATILLADPADPGTPHRVAADLAELAGYATLDRITAPVIGAEVRLDEPILRELVLVDTPGAATRTTLAALRQADALLYVCDATRPIRPDEVDFLIEAAQRVQTVAVALNKIDIPGHGRAVAESRRRLGDRPELARFAVHAVSAHLADRAGRPGTAYTAAIRLTEAAGVRPLVDRLLYDATAGAARLRSANQARITGTIARELLVHIDQATGPAARVADDIATVTTLLDGGGLSGARFEEARYAAVLRFAAAADALTPGRPALVIAGLAAGAADALDDVQDRVLDALRDGLRDDVLIPSGSDLDLRLRAPDASRPRALDLLPTLTGLLTGSAPVVSVLTGSAAVATGLAVAACTGWWRSGDDPWREAAVAQAKTTFDGELRRRVGLVRTYAAEHLPHLLEARRDRLRRLGPDSAPDAVAARATLNLVLEDLSRYHRPADNRWA</sequence>
<comment type="caution">
    <text evidence="2">The sequence shown here is derived from an EMBL/GenBank/DDBJ whole genome shotgun (WGS) entry which is preliminary data.</text>
</comment>
<dbReference type="PANTHER" id="PTHR43681">
    <property type="entry name" value="TRANSMEMBRANE GTPASE FZO"/>
    <property type="match status" value="1"/>
</dbReference>
<keyword evidence="3" id="KW-1185">Reference proteome</keyword>
<evidence type="ECO:0000259" key="1">
    <source>
        <dbReference type="Pfam" id="PF00350"/>
    </source>
</evidence>
<dbReference type="AlphaFoldDB" id="A0A919WDC4"/>
<dbReference type="EMBL" id="BOQN01000196">
    <property type="protein sequence ID" value="GIM98182.1"/>
    <property type="molecule type" value="Genomic_DNA"/>
</dbReference>
<protein>
    <recommendedName>
        <fullName evidence="1">Dynamin N-terminal domain-containing protein</fullName>
    </recommendedName>
</protein>
<dbReference type="InterPro" id="IPR051943">
    <property type="entry name" value="TRAFAC_Dynamin-like_GTPase"/>
</dbReference>
<dbReference type="InterPro" id="IPR045063">
    <property type="entry name" value="Dynamin_N"/>
</dbReference>
<dbReference type="Pfam" id="PF00350">
    <property type="entry name" value="Dynamin_N"/>
    <property type="match status" value="1"/>
</dbReference>
<evidence type="ECO:0000313" key="3">
    <source>
        <dbReference type="Proteomes" id="UP000677082"/>
    </source>
</evidence>
<dbReference type="Gene3D" id="3.40.50.300">
    <property type="entry name" value="P-loop containing nucleotide triphosphate hydrolases"/>
    <property type="match status" value="1"/>
</dbReference>
<dbReference type="Proteomes" id="UP000677082">
    <property type="component" value="Unassembled WGS sequence"/>
</dbReference>
<reference evidence="2 3" key="1">
    <citation type="submission" date="2021-03" db="EMBL/GenBank/DDBJ databases">
        <title>Whole genome shotgun sequence of Actinoplanes toevensis NBRC 105298.</title>
        <authorList>
            <person name="Komaki H."/>
            <person name="Tamura T."/>
        </authorList>
    </citation>
    <scope>NUCLEOTIDE SEQUENCE [LARGE SCALE GENOMIC DNA]</scope>
    <source>
        <strain evidence="2 3">NBRC 105298</strain>
    </source>
</reference>
<organism evidence="2 3">
    <name type="scientific">Paractinoplanes toevensis</name>
    <dbReference type="NCBI Taxonomy" id="571911"/>
    <lineage>
        <taxon>Bacteria</taxon>
        <taxon>Bacillati</taxon>
        <taxon>Actinomycetota</taxon>
        <taxon>Actinomycetes</taxon>
        <taxon>Micromonosporales</taxon>
        <taxon>Micromonosporaceae</taxon>
        <taxon>Paractinoplanes</taxon>
    </lineage>
</organism>
<proteinExistence type="predicted"/>